<dbReference type="InterPro" id="IPR025528">
    <property type="entry name" value="BrnA_antitoxin"/>
</dbReference>
<dbReference type="Proteomes" id="UP000557739">
    <property type="component" value="Unassembled WGS sequence"/>
</dbReference>
<feature type="region of interest" description="Disordered" evidence="1">
    <location>
        <begin position="26"/>
        <end position="57"/>
    </location>
</feature>
<dbReference type="EMBL" id="JACIJJ010000001">
    <property type="protein sequence ID" value="MBB5697013.1"/>
    <property type="molecule type" value="Genomic_DNA"/>
</dbReference>
<sequence length="94" mass="10329">MPRKSTPPVIIDDENPEWTEADFAKARPVSEHPQLAAALSAAKAKRGRPAGSGDKQQVTLRIDTAVLERYRATGSGWQTRMNDALREASERLDA</sequence>
<name>A0A7W9AME2_9SPHN</name>
<accession>A0A7W9AME2</accession>
<dbReference type="Pfam" id="PF14384">
    <property type="entry name" value="BrnA_antitoxin"/>
    <property type="match status" value="1"/>
</dbReference>
<comment type="caution">
    <text evidence="2">The sequence shown here is derived from an EMBL/GenBank/DDBJ whole genome shotgun (WGS) entry which is preliminary data.</text>
</comment>
<keyword evidence="3" id="KW-1185">Reference proteome</keyword>
<evidence type="ECO:0000256" key="1">
    <source>
        <dbReference type="SAM" id="MobiDB-lite"/>
    </source>
</evidence>
<reference evidence="2 3" key="1">
    <citation type="submission" date="2020-08" db="EMBL/GenBank/DDBJ databases">
        <title>Genomic Encyclopedia of Type Strains, Phase IV (KMG-IV): sequencing the most valuable type-strain genomes for metagenomic binning, comparative biology and taxonomic classification.</title>
        <authorList>
            <person name="Goeker M."/>
        </authorList>
    </citation>
    <scope>NUCLEOTIDE SEQUENCE [LARGE SCALE GENOMIC DNA]</scope>
    <source>
        <strain evidence="2 3">DSM 27244</strain>
    </source>
</reference>
<evidence type="ECO:0000313" key="2">
    <source>
        <dbReference type="EMBL" id="MBB5697013.1"/>
    </source>
</evidence>
<dbReference type="RefSeq" id="WP_184023598.1">
    <property type="nucleotide sequence ID" value="NZ_JACIJJ010000001.1"/>
</dbReference>
<dbReference type="AlphaFoldDB" id="A0A7W9AME2"/>
<evidence type="ECO:0000313" key="3">
    <source>
        <dbReference type="Proteomes" id="UP000557739"/>
    </source>
</evidence>
<gene>
    <name evidence="2" type="ORF">FHR19_000338</name>
</gene>
<protein>
    <submittedName>
        <fullName evidence="2">Uncharacterized protein (DUF4415 family)</fullName>
    </submittedName>
</protein>
<proteinExistence type="predicted"/>
<organism evidence="2 3">
    <name type="scientific">Sphingomonas yantingensis</name>
    <dbReference type="NCBI Taxonomy" id="1241761"/>
    <lineage>
        <taxon>Bacteria</taxon>
        <taxon>Pseudomonadati</taxon>
        <taxon>Pseudomonadota</taxon>
        <taxon>Alphaproteobacteria</taxon>
        <taxon>Sphingomonadales</taxon>
        <taxon>Sphingomonadaceae</taxon>
        <taxon>Sphingomonas</taxon>
    </lineage>
</organism>